<sequence>PESFRLWVTTEEHPRFPVDFLQISVKFTKQPPEGLRSGLAKTFSDVSQDFLDACVSTQWRVVLHAVAFLHRTLEERRKYTPIGWSIPYEFNQADYSASMEFMRSHIDEIEFAKKNLKSSVSVCLLLLLLSSAHLALWSCTCNGFWSKHYLTTL</sequence>
<dbReference type="PANTHER" id="PTHR22878">
    <property type="entry name" value="DYNEIN HEAVY CHAIN 6, AXONEMAL-LIKE-RELATED"/>
    <property type="match status" value="1"/>
</dbReference>
<evidence type="ECO:0000313" key="2">
    <source>
        <dbReference type="WBParaSite" id="MCU_014520-RA"/>
    </source>
</evidence>
<dbReference type="GO" id="GO:0045505">
    <property type="term" value="F:dynein intermediate chain binding"/>
    <property type="evidence" value="ECO:0007669"/>
    <property type="project" value="InterPro"/>
</dbReference>
<dbReference type="InterPro" id="IPR041658">
    <property type="entry name" value="AAA_lid_11"/>
</dbReference>
<feature type="domain" description="Dynein heavy chain AAA lid" evidence="1">
    <location>
        <begin position="59"/>
        <end position="109"/>
    </location>
</feature>
<dbReference type="InterPro" id="IPR042219">
    <property type="entry name" value="AAA_lid_11_sf"/>
</dbReference>
<evidence type="ECO:0000259" key="1">
    <source>
        <dbReference type="Pfam" id="PF18198"/>
    </source>
</evidence>
<dbReference type="GO" id="GO:0030286">
    <property type="term" value="C:dynein complex"/>
    <property type="evidence" value="ECO:0007669"/>
    <property type="project" value="InterPro"/>
</dbReference>
<dbReference type="WBParaSite" id="MCU_014520-RA">
    <property type="protein sequence ID" value="MCU_014520-RA"/>
    <property type="gene ID" value="MCU_014520"/>
</dbReference>
<dbReference type="GO" id="GO:0007018">
    <property type="term" value="P:microtubule-based movement"/>
    <property type="evidence" value="ECO:0007669"/>
    <property type="project" value="InterPro"/>
</dbReference>
<dbReference type="Pfam" id="PF18198">
    <property type="entry name" value="AAA_lid_11"/>
    <property type="match status" value="1"/>
</dbReference>
<dbReference type="AlphaFoldDB" id="A0A5K3G1G4"/>
<name>A0A5K3G1G4_MESCO</name>
<organism evidence="2">
    <name type="scientific">Mesocestoides corti</name>
    <name type="common">Flatworm</name>
    <dbReference type="NCBI Taxonomy" id="53468"/>
    <lineage>
        <taxon>Eukaryota</taxon>
        <taxon>Metazoa</taxon>
        <taxon>Spiralia</taxon>
        <taxon>Lophotrochozoa</taxon>
        <taxon>Platyhelminthes</taxon>
        <taxon>Cestoda</taxon>
        <taxon>Eucestoda</taxon>
        <taxon>Cyclophyllidea</taxon>
        <taxon>Mesocestoididae</taxon>
        <taxon>Mesocestoides</taxon>
    </lineage>
</organism>
<protein>
    <submittedName>
        <fullName evidence="2">AAA_lid_11 domain-containing protein</fullName>
    </submittedName>
</protein>
<accession>A0A5K3G1G4</accession>
<reference evidence="2" key="1">
    <citation type="submission" date="2019-11" db="UniProtKB">
        <authorList>
            <consortium name="WormBaseParasite"/>
        </authorList>
    </citation>
    <scope>IDENTIFICATION</scope>
</reference>
<dbReference type="GO" id="GO:0051959">
    <property type="term" value="F:dynein light intermediate chain binding"/>
    <property type="evidence" value="ECO:0007669"/>
    <property type="project" value="InterPro"/>
</dbReference>
<proteinExistence type="predicted"/>
<dbReference type="PANTHER" id="PTHR22878:SF63">
    <property type="entry name" value="DYNEIN AXONEMAL HEAVY CHAIN 10"/>
    <property type="match status" value="1"/>
</dbReference>
<dbReference type="InterPro" id="IPR026983">
    <property type="entry name" value="DHC"/>
</dbReference>
<dbReference type="Gene3D" id="1.10.8.720">
    <property type="entry name" value="Region D6 of dynein motor"/>
    <property type="match status" value="1"/>
</dbReference>